<dbReference type="GO" id="GO:0030246">
    <property type="term" value="F:carbohydrate binding"/>
    <property type="evidence" value="ECO:0007669"/>
    <property type="project" value="InterPro"/>
</dbReference>
<organism evidence="3 4">
    <name type="scientific">candidate division WOR-3 bacterium</name>
    <dbReference type="NCBI Taxonomy" id="2052148"/>
    <lineage>
        <taxon>Bacteria</taxon>
        <taxon>Bacteria division WOR-3</taxon>
    </lineage>
</organism>
<sequence length="707" mass="81753">MSFLILLIFWNINQKYISVRFTDTSPVIDGYIEKTWQKADSAYGFVQYMPYEGTDPGDETKVYLLQDRDNLYVAFRCWTKNYRLTRELGCHEDQVMLFLDPFYSRTTAYYFGVSASGCYWDGLVLDDGRSVDDSWDGVWYCAVKAYDDRYEVEIKIPFCSIRYKENVPGWGINFQRYIAARQEWNYWVEFSQAEGNLVSKYGLLKGILPQVKGYYFELFPEGFVRYDKKSGEASEFTPRASLNLKWDITPQTTLTSTLYPDFAQIESDPFTLNLSRYETYLSERRPFFIEGKEIFRLSDFGKNGQFYSPLNIFYSRRIGKSLADDQPVPIIGGLKLTGRIKKFNYGLLCAYTDSLHYIVNDNPVVEPKRFFGVTRIMMKVLDNSHLGMLFSGVRADFQNYNYALGLDGVYRVGANQLIMQGAVSDQSGKMGWATSTGFRGVVRGFRTMASCEVVQDSFDVQDIGYVPWAGRKKLQLFTGPLKLYKEGALRSLWYGAGFILNQEAGDAENWSKLALFTITSSFRQNWGISSEIKLGPYYEEGFNYVKRAASLSFWRSTLRLHLWLGGNLEYAYNYKNNFLGYQVLSWCGFVYQIIPRVSLEVNSNFWVEWDTTNTIIAVWPMATPMIDLTITPRMSFGIFNEFVLTTPGTDFGKTEFLTNRFGFLFTYNFKPKSWLYIALNDYRTAQNGSLRLQNQVGAVKVKYLVYF</sequence>
<dbReference type="Pfam" id="PF19313">
    <property type="entry name" value="DUF5916"/>
    <property type="match status" value="1"/>
</dbReference>
<dbReference type="Proteomes" id="UP000885826">
    <property type="component" value="Unassembled WGS sequence"/>
</dbReference>
<dbReference type="EMBL" id="DRIG01000086">
    <property type="protein sequence ID" value="HEC79073.1"/>
    <property type="molecule type" value="Genomic_DNA"/>
</dbReference>
<evidence type="ECO:0000313" key="4">
    <source>
        <dbReference type="Proteomes" id="UP000885826"/>
    </source>
</evidence>
<evidence type="ECO:0000259" key="1">
    <source>
        <dbReference type="Pfam" id="PF06452"/>
    </source>
</evidence>
<evidence type="ECO:0000313" key="3">
    <source>
        <dbReference type="EMBL" id="HEC79073.1"/>
    </source>
</evidence>
<comment type="caution">
    <text evidence="3">The sequence shown here is derived from an EMBL/GenBank/DDBJ whole genome shotgun (WGS) entry which is preliminary data.</text>
</comment>
<gene>
    <name evidence="3" type="ORF">ENI34_08045</name>
</gene>
<name>A0A9C9EMZ3_UNCW3</name>
<dbReference type="InterPro" id="IPR010502">
    <property type="entry name" value="Carb-bd_dom_fam9"/>
</dbReference>
<dbReference type="GO" id="GO:0004553">
    <property type="term" value="F:hydrolase activity, hydrolyzing O-glycosyl compounds"/>
    <property type="evidence" value="ECO:0007669"/>
    <property type="project" value="InterPro"/>
</dbReference>
<accession>A0A9C9EMZ3</accession>
<evidence type="ECO:0008006" key="5">
    <source>
        <dbReference type="Google" id="ProtNLM"/>
    </source>
</evidence>
<dbReference type="AlphaFoldDB" id="A0A9C9EMZ3"/>
<dbReference type="CDD" id="cd09618">
    <property type="entry name" value="CBM9_like_2"/>
    <property type="match status" value="1"/>
</dbReference>
<dbReference type="Gene3D" id="2.60.40.1190">
    <property type="match status" value="1"/>
</dbReference>
<dbReference type="Pfam" id="PF06452">
    <property type="entry name" value="CBM9_1"/>
    <property type="match status" value="1"/>
</dbReference>
<evidence type="ECO:0000259" key="2">
    <source>
        <dbReference type="Pfam" id="PF19313"/>
    </source>
</evidence>
<dbReference type="InterPro" id="IPR045670">
    <property type="entry name" value="DUF5916"/>
</dbReference>
<dbReference type="GO" id="GO:0016052">
    <property type="term" value="P:carbohydrate catabolic process"/>
    <property type="evidence" value="ECO:0007669"/>
    <property type="project" value="InterPro"/>
</dbReference>
<feature type="domain" description="Carbohydrate-binding" evidence="1">
    <location>
        <begin position="28"/>
        <end position="190"/>
    </location>
</feature>
<reference evidence="3" key="1">
    <citation type="journal article" date="2020" name="mSystems">
        <title>Genome- and Community-Level Interaction Insights into Carbon Utilization and Element Cycling Functions of Hydrothermarchaeota in Hydrothermal Sediment.</title>
        <authorList>
            <person name="Zhou Z."/>
            <person name="Liu Y."/>
            <person name="Xu W."/>
            <person name="Pan J."/>
            <person name="Luo Z.H."/>
            <person name="Li M."/>
        </authorList>
    </citation>
    <scope>NUCLEOTIDE SEQUENCE</scope>
    <source>
        <strain evidence="3">HyVt-388</strain>
    </source>
</reference>
<proteinExistence type="predicted"/>
<dbReference type="SUPFAM" id="SSF49344">
    <property type="entry name" value="CBD9-like"/>
    <property type="match status" value="1"/>
</dbReference>
<feature type="domain" description="DUF5916" evidence="2">
    <location>
        <begin position="227"/>
        <end position="323"/>
    </location>
</feature>
<protein>
    <recommendedName>
        <fullName evidence="5">Hydrolase</fullName>
    </recommendedName>
</protein>